<comment type="subcellular location">
    <subcellularLocation>
        <location evidence="1">Cytoplasm</location>
    </subcellularLocation>
</comment>
<dbReference type="CDD" id="cd00118">
    <property type="entry name" value="LysM"/>
    <property type="match status" value="1"/>
</dbReference>
<dbReference type="InterPro" id="IPR052196">
    <property type="entry name" value="Bact_Kbp"/>
</dbReference>
<dbReference type="PROSITE" id="PS51782">
    <property type="entry name" value="LYSM"/>
    <property type="match status" value="1"/>
</dbReference>
<dbReference type="SUPFAM" id="SSF54106">
    <property type="entry name" value="LysM domain"/>
    <property type="match status" value="1"/>
</dbReference>
<dbReference type="OrthoDB" id="370541at2"/>
<dbReference type="Pfam" id="PF01476">
    <property type="entry name" value="LysM"/>
    <property type="match status" value="1"/>
</dbReference>
<dbReference type="FunFam" id="3.10.350.10:FF:000001">
    <property type="entry name" value="Peptidoglycan-binding protein LysM"/>
    <property type="match status" value="1"/>
</dbReference>
<name>A0A1I4XDP5_9GAMM</name>
<dbReference type="AlphaFoldDB" id="A0A1I4XDP5"/>
<evidence type="ECO:0000256" key="2">
    <source>
        <dbReference type="ARBA" id="ARBA00022490"/>
    </source>
</evidence>
<protein>
    <recommendedName>
        <fullName evidence="3">Potassium binding protein Kbp</fullName>
    </recommendedName>
</protein>
<evidence type="ECO:0000313" key="5">
    <source>
        <dbReference type="EMBL" id="SFN23379.1"/>
    </source>
</evidence>
<dbReference type="GO" id="GO:0005737">
    <property type="term" value="C:cytoplasm"/>
    <property type="evidence" value="ECO:0007669"/>
    <property type="project" value="UniProtKB-SubCell"/>
</dbReference>
<dbReference type="PANTHER" id="PTHR34700:SF8">
    <property type="entry name" value="POTASSIUM BINDING PROTEIN KBP"/>
    <property type="match status" value="1"/>
</dbReference>
<evidence type="ECO:0000259" key="4">
    <source>
        <dbReference type="PROSITE" id="PS51782"/>
    </source>
</evidence>
<accession>A0A1I4XDP5</accession>
<keyword evidence="6" id="KW-1185">Reference proteome</keyword>
<dbReference type="InterPro" id="IPR018392">
    <property type="entry name" value="LysM"/>
</dbReference>
<organism evidence="5 6">
    <name type="scientific">Candidatus Pantoea varia</name>
    <dbReference type="NCBI Taxonomy" id="1881036"/>
    <lineage>
        <taxon>Bacteria</taxon>
        <taxon>Pseudomonadati</taxon>
        <taxon>Pseudomonadota</taxon>
        <taxon>Gammaproteobacteria</taxon>
        <taxon>Enterobacterales</taxon>
        <taxon>Erwiniaceae</taxon>
        <taxon>Pantoea</taxon>
    </lineage>
</organism>
<feature type="domain" description="LysM" evidence="4">
    <location>
        <begin position="34"/>
        <end position="83"/>
    </location>
</feature>
<proteinExistence type="predicted"/>
<dbReference type="PANTHER" id="PTHR34700">
    <property type="entry name" value="POTASSIUM BINDING PROTEIN KBP"/>
    <property type="match status" value="1"/>
</dbReference>
<dbReference type="Proteomes" id="UP000198968">
    <property type="component" value="Unassembled WGS sequence"/>
</dbReference>
<dbReference type="SMART" id="SM00257">
    <property type="entry name" value="LysM"/>
    <property type="match status" value="1"/>
</dbReference>
<evidence type="ECO:0000256" key="1">
    <source>
        <dbReference type="ARBA" id="ARBA00004496"/>
    </source>
</evidence>
<dbReference type="EMBL" id="FOVG01000001">
    <property type="protein sequence ID" value="SFN23379.1"/>
    <property type="molecule type" value="Genomic_DNA"/>
</dbReference>
<evidence type="ECO:0000313" key="6">
    <source>
        <dbReference type="Proteomes" id="UP000198968"/>
    </source>
</evidence>
<dbReference type="InterPro" id="IPR036779">
    <property type="entry name" value="LysM_dom_sf"/>
</dbReference>
<sequence>MSILDNIKNIGGELLHAVDKNVEDKPASAAAGDRTYTVKSGDTLSAIAKQFYNDASQYMKIFEANKNLLSSPDKIAPGQVLTIPE</sequence>
<reference evidence="6" key="1">
    <citation type="submission" date="2016-10" db="EMBL/GenBank/DDBJ databases">
        <authorList>
            <person name="Varghese N."/>
            <person name="Submissions S."/>
        </authorList>
    </citation>
    <scope>NUCLEOTIDE SEQUENCE [LARGE SCALE GENOMIC DNA]</scope>
    <source>
        <strain evidence="6">OV426</strain>
    </source>
</reference>
<evidence type="ECO:0000256" key="3">
    <source>
        <dbReference type="ARBA" id="ARBA00072219"/>
    </source>
</evidence>
<gene>
    <name evidence="5" type="ORF">SAMN05428971_0647</name>
</gene>
<dbReference type="Gene3D" id="3.10.350.10">
    <property type="entry name" value="LysM domain"/>
    <property type="match status" value="1"/>
</dbReference>
<keyword evidence="2" id="KW-0963">Cytoplasm</keyword>